<sequence length="381" mass="43193">MDTRKEVCDMSKTRTVQAVDHNRDDQLVGDVQLLSKLSLTKRRAAKLQDSKNNSTIQVTTSSADVSTYVERTKVSTTQLLDPQDTASIQSPTQQPSEHIDEIEILPPLNVDPTNQCNRQTPLNIDDSVSGESANIKPTHQCPVQQSNHSFPRVKRPLVRKTLNVWSKKHRPASVVTPTIDSRDSITTKSSNSHKYDNRSDKLNTWYTCETDFWYELREEVQTAITEISILLGSSCEDEILTKGIPLSNKLYITNKIFGRGLQLLPHDTVSNLDLSTSACNPVPTDHARDLLLWLLQQCRFWYDLRSVTDTVLDEFQRLVTLTDEKMKAAAALGLKNMYAASSKFFRRGLRLLTGQGLKNKRVSRPYLRPNVNQRTKVVKKL</sequence>
<dbReference type="OrthoDB" id="10643270at2759"/>
<evidence type="ECO:0000313" key="2">
    <source>
        <dbReference type="Proteomes" id="UP000186698"/>
    </source>
</evidence>
<protein>
    <submittedName>
        <fullName evidence="3">Uncharacterized protein LOC108715837 isoform X1</fullName>
    </submittedName>
</protein>
<gene>
    <name evidence="3" type="primary">LOC108715837</name>
</gene>
<feature type="compositionally biased region" description="Polar residues" evidence="1">
    <location>
        <begin position="129"/>
        <end position="149"/>
    </location>
</feature>
<organism evidence="2 3">
    <name type="scientific">Xenopus laevis</name>
    <name type="common">African clawed frog</name>
    <dbReference type="NCBI Taxonomy" id="8355"/>
    <lineage>
        <taxon>Eukaryota</taxon>
        <taxon>Metazoa</taxon>
        <taxon>Chordata</taxon>
        <taxon>Craniata</taxon>
        <taxon>Vertebrata</taxon>
        <taxon>Euteleostomi</taxon>
        <taxon>Amphibia</taxon>
        <taxon>Batrachia</taxon>
        <taxon>Anura</taxon>
        <taxon>Pipoidea</taxon>
        <taxon>Pipidae</taxon>
        <taxon>Xenopodinae</taxon>
        <taxon>Xenopus</taxon>
        <taxon>Xenopus</taxon>
    </lineage>
</organism>
<dbReference type="KEGG" id="xla:108715837"/>
<accession>A0A8J0V7W0</accession>
<proteinExistence type="predicted"/>
<keyword evidence="2" id="KW-1185">Reference proteome</keyword>
<evidence type="ECO:0000313" key="3">
    <source>
        <dbReference type="RefSeq" id="XP_018116814.1"/>
    </source>
</evidence>
<feature type="compositionally biased region" description="Polar residues" evidence="1">
    <location>
        <begin position="111"/>
        <end position="122"/>
    </location>
</feature>
<dbReference type="GeneID" id="108715837"/>
<feature type="region of interest" description="Disordered" evidence="1">
    <location>
        <begin position="107"/>
        <end position="149"/>
    </location>
</feature>
<feature type="region of interest" description="Disordered" evidence="1">
    <location>
        <begin position="175"/>
        <end position="194"/>
    </location>
</feature>
<dbReference type="AlphaFoldDB" id="A0A8J0V7W0"/>
<dbReference type="RefSeq" id="XP_018116814.1">
    <property type="nucleotide sequence ID" value="XM_018261325.2"/>
</dbReference>
<dbReference type="Proteomes" id="UP000186698">
    <property type="component" value="Chromosome 4S"/>
</dbReference>
<evidence type="ECO:0000256" key="1">
    <source>
        <dbReference type="SAM" id="MobiDB-lite"/>
    </source>
</evidence>
<name>A0A8J0V7W0_XENLA</name>
<reference evidence="3" key="1">
    <citation type="submission" date="2025-08" db="UniProtKB">
        <authorList>
            <consortium name="RefSeq"/>
        </authorList>
    </citation>
    <scope>IDENTIFICATION</scope>
    <source>
        <strain evidence="3">J_2021</strain>
        <tissue evidence="3">Erythrocytes</tissue>
    </source>
</reference>